<dbReference type="InterPro" id="IPR036412">
    <property type="entry name" value="HAD-like_sf"/>
</dbReference>
<gene>
    <name evidence="1" type="ORF">FNY97_04495</name>
</gene>
<comment type="caution">
    <text evidence="1">The sequence shown here is derived from an EMBL/GenBank/DDBJ whole genome shotgun (WGS) entry which is preliminary data.</text>
</comment>
<dbReference type="Pfam" id="PF13344">
    <property type="entry name" value="Hydrolase_6"/>
    <property type="match status" value="1"/>
</dbReference>
<dbReference type="Gene3D" id="3.40.50.1000">
    <property type="entry name" value="HAD superfamily/HAD-like"/>
    <property type="match status" value="2"/>
</dbReference>
<dbReference type="RefSeq" id="WP_070681374.1">
    <property type="nucleotide sequence ID" value="NZ_VKDK01000004.1"/>
</dbReference>
<dbReference type="InterPro" id="IPR006357">
    <property type="entry name" value="HAD-SF_hydro_IIA"/>
</dbReference>
<name>A0A553G0W5_9CORY</name>
<dbReference type="AlphaFoldDB" id="A0A553G0W5"/>
<evidence type="ECO:0000313" key="1">
    <source>
        <dbReference type="EMBL" id="TRX63155.1"/>
    </source>
</evidence>
<sequence>MSILKTHDSLLLDLDGTVWEGGQALQCVVDVINSCGVPAVYVTNNASRSPQTVAGMLGEIGLKTDANRVVTSAQAAVKIAREDFPAGTKVLVIGADSFRTLAREAGFEVVDSADDKPAAVLQGMDKSVGWEQLSEGAFAINQGAKYYASNLDTSLPTERGMAVGNGSLVAAVVSTTGVEPISAGKPEPAMFTQAAKLVGSTKPLAVGDRLDTDIVGGNNAAMDTFHVLTGVSRELALIEAIPEARPNFIGAGFHELSLSEAQARPGAQGGFRARYDGYDIVLQGGDEKSTSVEALRTVLEVAWAGAEPPRYIQPRSEAAERVVSTWR</sequence>
<dbReference type="EMBL" id="VKDK01000004">
    <property type="protein sequence ID" value="TRX63155.1"/>
    <property type="molecule type" value="Genomic_DNA"/>
</dbReference>
<protein>
    <submittedName>
        <fullName evidence="1">HAD-IIA family hydrolase</fullName>
    </submittedName>
</protein>
<dbReference type="GO" id="GO:0005737">
    <property type="term" value="C:cytoplasm"/>
    <property type="evidence" value="ECO:0007669"/>
    <property type="project" value="TreeGrafter"/>
</dbReference>
<dbReference type="InterPro" id="IPR023214">
    <property type="entry name" value="HAD_sf"/>
</dbReference>
<dbReference type="PANTHER" id="PTHR19288">
    <property type="entry name" value="4-NITROPHENYLPHOSPHATASE-RELATED"/>
    <property type="match status" value="1"/>
</dbReference>
<dbReference type="Proteomes" id="UP000320443">
    <property type="component" value="Unassembled WGS sequence"/>
</dbReference>
<organism evidence="1 2">
    <name type="scientific">Corynebacterium hiratae</name>
    <dbReference type="NCBI Taxonomy" id="3139423"/>
    <lineage>
        <taxon>Bacteria</taxon>
        <taxon>Bacillati</taxon>
        <taxon>Actinomycetota</taxon>
        <taxon>Actinomycetes</taxon>
        <taxon>Mycobacteriales</taxon>
        <taxon>Corynebacteriaceae</taxon>
        <taxon>Corynebacterium</taxon>
    </lineage>
</organism>
<keyword evidence="2" id="KW-1185">Reference proteome</keyword>
<proteinExistence type="predicted"/>
<dbReference type="SUPFAM" id="SSF56784">
    <property type="entry name" value="HAD-like"/>
    <property type="match status" value="1"/>
</dbReference>
<accession>A0A553G0W5</accession>
<keyword evidence="1" id="KW-0378">Hydrolase</keyword>
<evidence type="ECO:0000313" key="2">
    <source>
        <dbReference type="Proteomes" id="UP000320443"/>
    </source>
</evidence>
<dbReference type="NCBIfam" id="TIGR01460">
    <property type="entry name" value="HAD-SF-IIA"/>
    <property type="match status" value="1"/>
</dbReference>
<reference evidence="1 2" key="1">
    <citation type="submission" date="2019-07" db="EMBL/GenBank/DDBJ databases">
        <title>Draft genome of C. aurimucosum strain 2274.</title>
        <authorList>
            <person name="Pacheco L.G.C."/>
            <person name="Aguiar E.R.G.R."/>
            <person name="Santos C.S."/>
            <person name="Rocha D.J.P.G."/>
            <person name="Sant'Anna L.O."/>
            <person name="Mattos-Guaraldi A.L."/>
            <person name="Santos L.S."/>
        </authorList>
    </citation>
    <scope>NUCLEOTIDE SEQUENCE [LARGE SCALE GENOMIC DNA]</scope>
    <source>
        <strain evidence="1 2">2274</strain>
    </source>
</reference>
<dbReference type="Pfam" id="PF13242">
    <property type="entry name" value="Hydrolase_like"/>
    <property type="match status" value="1"/>
</dbReference>
<dbReference type="PANTHER" id="PTHR19288:SF95">
    <property type="entry name" value="D-GLYCEROL 3-PHOSPHATE PHOSPHATASE"/>
    <property type="match status" value="1"/>
</dbReference>
<dbReference type="GO" id="GO:0016791">
    <property type="term" value="F:phosphatase activity"/>
    <property type="evidence" value="ECO:0007669"/>
    <property type="project" value="TreeGrafter"/>
</dbReference>